<reference evidence="4" key="1">
    <citation type="submission" date="2016-04" db="UniProtKB">
        <authorList>
            <consortium name="WormBaseParasite"/>
        </authorList>
    </citation>
    <scope>IDENTIFICATION</scope>
</reference>
<feature type="region of interest" description="Disordered" evidence="1">
    <location>
        <begin position="382"/>
        <end position="408"/>
    </location>
</feature>
<name>A0A158RBG5_THECL</name>
<protein>
    <submittedName>
        <fullName evidence="4">Pecanex-like protein</fullName>
    </submittedName>
</protein>
<proteinExistence type="predicted"/>
<sequence>MQILTKSFSPQIAHTQTTTVYTHVGSEFATAVAHSTSDSTPDRAVITTNVTATAPVASDNNEGNKELKHAQFQLSTVTCHKVKYTGIGAAESSIEENENVTSQADKLEDITEVIFEKTVRCTLFSDPFLDEELLLENLPRFEQHNAGGVSRESVRTSNLTLAKSPCTKRDLETCNIDGHISKQRKQSLHSKISHRNMELSTRILNDRRSIGFPVMTSFHHLNDNNWRQHSQHGYLSKSHPPQLFSTFDNFSRNRERNNYDKVSYSSKNSRSNQLQLSKSFQWIIWILTETTLSAIVVNGDPIQECRTITCIRTDRVAHGSHDAMHTILQENNSESCYDYVTSDDKRSHGAIISDNLTHRSLKKNGSNKSRNSPPIHLALKSQHELAENSSTEVESSINSKSDSLSTPTEVVNGLEDEAVVKNDKGNQNYRLQQSSGSALKSTQNIEQLTDLFDENITVDEKVALRVKKTTRMSETAQGRNHVVVDKLVSCAVIVVRLLAI</sequence>
<evidence type="ECO:0000313" key="2">
    <source>
        <dbReference type="EMBL" id="VDN01631.1"/>
    </source>
</evidence>
<dbReference type="WBParaSite" id="TCLT_0000452101-mRNA-1">
    <property type="protein sequence ID" value="TCLT_0000452101-mRNA-1"/>
    <property type="gene ID" value="TCLT_0000452101"/>
</dbReference>
<keyword evidence="3" id="KW-1185">Reference proteome</keyword>
<organism evidence="4">
    <name type="scientific">Thelazia callipaeda</name>
    <name type="common">Oriental eyeworm</name>
    <name type="synonym">Parasitic nematode</name>
    <dbReference type="NCBI Taxonomy" id="103827"/>
    <lineage>
        <taxon>Eukaryota</taxon>
        <taxon>Metazoa</taxon>
        <taxon>Ecdysozoa</taxon>
        <taxon>Nematoda</taxon>
        <taxon>Chromadorea</taxon>
        <taxon>Rhabditida</taxon>
        <taxon>Spirurina</taxon>
        <taxon>Spiruromorpha</taxon>
        <taxon>Thelazioidea</taxon>
        <taxon>Thelaziidae</taxon>
        <taxon>Thelazia</taxon>
    </lineage>
</organism>
<dbReference type="OrthoDB" id="5840719at2759"/>
<gene>
    <name evidence="2" type="ORF">TCLT_LOCUS4510</name>
</gene>
<evidence type="ECO:0000256" key="1">
    <source>
        <dbReference type="SAM" id="MobiDB-lite"/>
    </source>
</evidence>
<dbReference type="STRING" id="103827.A0A158RBG5"/>
<dbReference type="EMBL" id="UYYF01004291">
    <property type="protein sequence ID" value="VDN01631.1"/>
    <property type="molecule type" value="Genomic_DNA"/>
</dbReference>
<evidence type="ECO:0000313" key="4">
    <source>
        <dbReference type="WBParaSite" id="TCLT_0000452101-mRNA-1"/>
    </source>
</evidence>
<reference evidence="2 3" key="2">
    <citation type="submission" date="2018-11" db="EMBL/GenBank/DDBJ databases">
        <authorList>
            <consortium name="Pathogen Informatics"/>
        </authorList>
    </citation>
    <scope>NUCLEOTIDE SEQUENCE [LARGE SCALE GENOMIC DNA]</scope>
</reference>
<accession>A0A158RBG5</accession>
<evidence type="ECO:0000313" key="3">
    <source>
        <dbReference type="Proteomes" id="UP000276776"/>
    </source>
</evidence>
<dbReference type="Proteomes" id="UP000276776">
    <property type="component" value="Unassembled WGS sequence"/>
</dbReference>
<dbReference type="AlphaFoldDB" id="A0A158RBG5"/>
<feature type="compositionally biased region" description="Polar residues" evidence="1">
    <location>
        <begin position="387"/>
        <end position="408"/>
    </location>
</feature>